<feature type="region of interest" description="Disordered" evidence="1">
    <location>
        <begin position="55"/>
        <end position="110"/>
    </location>
</feature>
<evidence type="ECO:0000256" key="1">
    <source>
        <dbReference type="SAM" id="MobiDB-lite"/>
    </source>
</evidence>
<comment type="caution">
    <text evidence="2">The sequence shown here is derived from an EMBL/GenBank/DDBJ whole genome shotgun (WGS) entry which is preliminary data.</text>
</comment>
<feature type="compositionally biased region" description="Basic and acidic residues" evidence="1">
    <location>
        <begin position="14"/>
        <end position="26"/>
    </location>
</feature>
<proteinExistence type="predicted"/>
<gene>
    <name evidence="2" type="ORF">ElyMa_000075600</name>
</gene>
<organism evidence="2 3">
    <name type="scientific">Elysia marginata</name>
    <dbReference type="NCBI Taxonomy" id="1093978"/>
    <lineage>
        <taxon>Eukaryota</taxon>
        <taxon>Metazoa</taxon>
        <taxon>Spiralia</taxon>
        <taxon>Lophotrochozoa</taxon>
        <taxon>Mollusca</taxon>
        <taxon>Gastropoda</taxon>
        <taxon>Heterobranchia</taxon>
        <taxon>Euthyneura</taxon>
        <taxon>Panpulmonata</taxon>
        <taxon>Sacoglossa</taxon>
        <taxon>Placobranchoidea</taxon>
        <taxon>Plakobranchidae</taxon>
        <taxon>Elysia</taxon>
    </lineage>
</organism>
<keyword evidence="3" id="KW-1185">Reference proteome</keyword>
<evidence type="ECO:0000313" key="2">
    <source>
        <dbReference type="EMBL" id="GFR60309.1"/>
    </source>
</evidence>
<dbReference type="AlphaFoldDB" id="A0AAV4EI80"/>
<evidence type="ECO:0000313" key="3">
    <source>
        <dbReference type="Proteomes" id="UP000762676"/>
    </source>
</evidence>
<accession>A0AAV4EI80</accession>
<feature type="compositionally biased region" description="Low complexity" evidence="1">
    <location>
        <begin position="75"/>
        <end position="88"/>
    </location>
</feature>
<dbReference type="Proteomes" id="UP000762676">
    <property type="component" value="Unassembled WGS sequence"/>
</dbReference>
<sequence length="110" mass="12080">MPKALNSNSKKTRHTIDKPRTGETRKSQTFQRYGTNPEVDLESIDSIWSVPKDFCRAGRRTGGTSLPRPVPRQESSPTQQPSASQQSPSPFPASPEGSCPGGVRQWGYGH</sequence>
<name>A0AAV4EI80_9GAST</name>
<reference evidence="2 3" key="1">
    <citation type="journal article" date="2021" name="Elife">
        <title>Chloroplast acquisition without the gene transfer in kleptoplastic sea slugs, Plakobranchus ocellatus.</title>
        <authorList>
            <person name="Maeda T."/>
            <person name="Takahashi S."/>
            <person name="Yoshida T."/>
            <person name="Shimamura S."/>
            <person name="Takaki Y."/>
            <person name="Nagai Y."/>
            <person name="Toyoda A."/>
            <person name="Suzuki Y."/>
            <person name="Arimoto A."/>
            <person name="Ishii H."/>
            <person name="Satoh N."/>
            <person name="Nishiyama T."/>
            <person name="Hasebe M."/>
            <person name="Maruyama T."/>
            <person name="Minagawa J."/>
            <person name="Obokata J."/>
            <person name="Shigenobu S."/>
        </authorList>
    </citation>
    <scope>NUCLEOTIDE SEQUENCE [LARGE SCALE GENOMIC DNA]</scope>
</reference>
<feature type="region of interest" description="Disordered" evidence="1">
    <location>
        <begin position="1"/>
        <end position="37"/>
    </location>
</feature>
<dbReference type="EMBL" id="BMAT01000137">
    <property type="protein sequence ID" value="GFR60309.1"/>
    <property type="molecule type" value="Genomic_DNA"/>
</dbReference>
<protein>
    <submittedName>
        <fullName evidence="2">Uncharacterized protein</fullName>
    </submittedName>
</protein>